<proteinExistence type="predicted"/>
<dbReference type="InterPro" id="IPR038765">
    <property type="entry name" value="Papain-like_cys_pep_sf"/>
</dbReference>
<dbReference type="SUPFAM" id="SSF53474">
    <property type="entry name" value="alpha/beta-Hydrolases"/>
    <property type="match status" value="1"/>
</dbReference>
<sequence>MVEFNGATFRANVMPDVFDARDLEYRPRLAPLPAVLDRRPPGTLVLKQEGNSCTGHALAAMINTVVTAKDAPDGVSPYMLYRMARRYDEFDGESDEGSSLRGALKGWFYHGVLPAADWPGLLDDPDLDGDPVLSDKAFARPLGAFYRVHAHRLDDMQSAINELNVIVASALIHTGWIQPTGVAKPGRSDVHLIERTPGAGQLGGHAFVIVGYNDIGFLVQNSWGTEWGSGGFATLPYDDWLDSAYDAWVARPGVPAVIRTRDRTKTVEGTSGALVRGAGPDLVRLSRHVVNLGNDGKLSDTGRFTSSPRQLDRIMQRMDEYHRFWQESDPAGGRPVRRVVLYAHGGLVDERSGLASAQAQLNWWLNNQVYPISFAWQSGPVETMINRLDDLIRGKLPFGSIGFDLIEQADRFVEKFARANLRWMWAEMKENAAAASRPLPPEGAERGVAGDEQAGLPGASLLVRRLADYARATGGDDLEVHLVGHSAGSIFTANLLPRLEDEGVPVASLTWLAPAIRLDEFDRTVLPHLVSGHVRRLASFGLGDHQEMNDVVGTGKVSIYQKSLLVLVSHALESGAHSRSGGEVPLFGMERFLTSPLQGSTLADILPTLPAELVFSPSEGPAAAHCAATTHGGFDNDAATMTSVLLRILGRQDVAERTRFEPHTPLLDPAPAMGRRPEASLSAPARVVVVEHAGTVPVTRMAAPQPDHVSVPASNGLLPEEHLAPMTSSPVMDALTRDGWAAAPAHPRNDAPPR</sequence>
<dbReference type="InterPro" id="IPR029058">
    <property type="entry name" value="AB_hydrolase_fold"/>
</dbReference>
<dbReference type="SUPFAM" id="SSF54001">
    <property type="entry name" value="Cysteine proteinases"/>
    <property type="match status" value="1"/>
</dbReference>
<dbReference type="CDD" id="cd02619">
    <property type="entry name" value="Peptidase_C1"/>
    <property type="match status" value="1"/>
</dbReference>
<dbReference type="Gene3D" id="3.90.70.10">
    <property type="entry name" value="Cysteine proteinases"/>
    <property type="match status" value="1"/>
</dbReference>
<dbReference type="AlphaFoldDB" id="A0A2L0UGR5"/>
<organism evidence="1 2">
    <name type="scientific">Arthrobacter agilis</name>
    <dbReference type="NCBI Taxonomy" id="37921"/>
    <lineage>
        <taxon>Bacteria</taxon>
        <taxon>Bacillati</taxon>
        <taxon>Actinomycetota</taxon>
        <taxon>Actinomycetes</taxon>
        <taxon>Micrococcales</taxon>
        <taxon>Micrococcaceae</taxon>
        <taxon>Arthrobacter</taxon>
    </lineage>
</organism>
<name>A0A2L0UGR5_9MICC</name>
<protein>
    <recommendedName>
        <fullName evidence="3">Peptidase C1A papain C-terminal domain-containing protein</fullName>
    </recommendedName>
</protein>
<accession>A0A2L0UGR5</accession>
<evidence type="ECO:0008006" key="3">
    <source>
        <dbReference type="Google" id="ProtNLM"/>
    </source>
</evidence>
<dbReference type="EMBL" id="CP024915">
    <property type="protein sequence ID" value="AUZ88417.1"/>
    <property type="molecule type" value="Genomic_DNA"/>
</dbReference>
<evidence type="ECO:0000313" key="2">
    <source>
        <dbReference type="Proteomes" id="UP000239187"/>
    </source>
</evidence>
<gene>
    <name evidence="1" type="ORF">CVO76_12805</name>
</gene>
<dbReference type="Proteomes" id="UP000239187">
    <property type="component" value="Chromosome"/>
</dbReference>
<reference evidence="1 2" key="1">
    <citation type="submission" date="2017-11" db="EMBL/GenBank/DDBJ databases">
        <title>Draft genome of Arthrobacter agilis strain UMCV2, a plant growth-promoting rhizobacterium and biocontrol capacity of phytopathogenic fungi.</title>
        <authorList>
            <person name="Martinez-Camara R."/>
            <person name="Santoyo G."/>
            <person name="Moreno-Hagelsieb G."/>
            <person name="Valencia-Cantero E."/>
        </authorList>
    </citation>
    <scope>NUCLEOTIDE SEQUENCE [LARGE SCALE GENOMIC DNA]</scope>
    <source>
        <strain evidence="1 2">UMCV2</strain>
    </source>
</reference>
<evidence type="ECO:0000313" key="1">
    <source>
        <dbReference type="EMBL" id="AUZ88417.1"/>
    </source>
</evidence>